<keyword evidence="6" id="KW-0411">Iron-sulfur</keyword>
<evidence type="ECO:0000256" key="4">
    <source>
        <dbReference type="ARBA" id="ARBA00022723"/>
    </source>
</evidence>
<evidence type="ECO:0000256" key="7">
    <source>
        <dbReference type="ARBA" id="ARBA00023601"/>
    </source>
</evidence>
<comment type="cofactor">
    <cofactor evidence="1">
        <name>[4Fe-4S] cluster</name>
        <dbReference type="ChEBI" id="CHEBI:49883"/>
    </cofactor>
</comment>
<dbReference type="Pfam" id="PF04055">
    <property type="entry name" value="Radical_SAM"/>
    <property type="match status" value="1"/>
</dbReference>
<dbReference type="InterPro" id="IPR058240">
    <property type="entry name" value="rSAM_sf"/>
</dbReference>
<evidence type="ECO:0000256" key="5">
    <source>
        <dbReference type="ARBA" id="ARBA00023004"/>
    </source>
</evidence>
<evidence type="ECO:0000313" key="10">
    <source>
        <dbReference type="Proteomes" id="UP000823633"/>
    </source>
</evidence>
<protein>
    <submittedName>
        <fullName evidence="9">Radical SAM protein</fullName>
    </submittedName>
</protein>
<dbReference type="PROSITE" id="PS01305">
    <property type="entry name" value="MOAA_NIFB_PQQE"/>
    <property type="match status" value="1"/>
</dbReference>
<proteinExistence type="inferred from homology"/>
<dbReference type="SFLD" id="SFLDG01067">
    <property type="entry name" value="SPASM/twitch_domain_containing"/>
    <property type="match status" value="1"/>
</dbReference>
<dbReference type="Gene3D" id="3.20.20.70">
    <property type="entry name" value="Aldolase class I"/>
    <property type="match status" value="1"/>
</dbReference>
<dbReference type="Proteomes" id="UP000823633">
    <property type="component" value="Unassembled WGS sequence"/>
</dbReference>
<dbReference type="PROSITE" id="PS51918">
    <property type="entry name" value="RADICAL_SAM"/>
    <property type="match status" value="1"/>
</dbReference>
<evidence type="ECO:0000313" key="9">
    <source>
        <dbReference type="EMBL" id="MBO8442634.1"/>
    </source>
</evidence>
<dbReference type="EMBL" id="JADIMU010000016">
    <property type="protein sequence ID" value="MBO8442634.1"/>
    <property type="molecule type" value="Genomic_DNA"/>
</dbReference>
<dbReference type="GO" id="GO:0016491">
    <property type="term" value="F:oxidoreductase activity"/>
    <property type="evidence" value="ECO:0007669"/>
    <property type="project" value="InterPro"/>
</dbReference>
<dbReference type="GO" id="GO:0051539">
    <property type="term" value="F:4 iron, 4 sulfur cluster binding"/>
    <property type="evidence" value="ECO:0007669"/>
    <property type="project" value="UniProtKB-KW"/>
</dbReference>
<dbReference type="InterPro" id="IPR007197">
    <property type="entry name" value="rSAM"/>
</dbReference>
<dbReference type="AlphaFoldDB" id="A0A9D9H984"/>
<dbReference type="GO" id="GO:0046872">
    <property type="term" value="F:metal ion binding"/>
    <property type="evidence" value="ECO:0007669"/>
    <property type="project" value="UniProtKB-KW"/>
</dbReference>
<keyword evidence="4" id="KW-0479">Metal-binding</keyword>
<comment type="caution">
    <text evidence="9">The sequence shown here is derived from an EMBL/GenBank/DDBJ whole genome shotgun (WGS) entry which is preliminary data.</text>
</comment>
<reference evidence="9" key="1">
    <citation type="submission" date="2020-10" db="EMBL/GenBank/DDBJ databases">
        <authorList>
            <person name="Gilroy R."/>
        </authorList>
    </citation>
    <scope>NUCLEOTIDE SEQUENCE</scope>
    <source>
        <strain evidence="9">11167</strain>
    </source>
</reference>
<evidence type="ECO:0000256" key="3">
    <source>
        <dbReference type="ARBA" id="ARBA00022691"/>
    </source>
</evidence>
<evidence type="ECO:0000256" key="2">
    <source>
        <dbReference type="ARBA" id="ARBA00022485"/>
    </source>
</evidence>
<dbReference type="CDD" id="cd01335">
    <property type="entry name" value="Radical_SAM"/>
    <property type="match status" value="1"/>
</dbReference>
<organism evidence="9 10">
    <name type="scientific">Candidatus Aphodenecus pullistercoris</name>
    <dbReference type="NCBI Taxonomy" id="2840669"/>
    <lineage>
        <taxon>Bacteria</taxon>
        <taxon>Pseudomonadati</taxon>
        <taxon>Spirochaetota</taxon>
        <taxon>Spirochaetia</taxon>
        <taxon>Spirochaetales</taxon>
        <taxon>Candidatus Aphodenecus</taxon>
    </lineage>
</organism>
<keyword evidence="2" id="KW-0004">4Fe-4S</keyword>
<sequence>MKEILPSRTAEILVTQKCNLNCSYCFEKHKNGKSLDFTEFRKHLGDGVLPFESFYIFGGEPTLNMKFIEDAVEWITHNPKWDDEYKRKLTHSICSNLITNGVALEGIIPILKRYHIGLQISLDGPEDINDACRKDHAGNGHFQQIMHNIELCKENGIPYTIHGAIAKNNYKNFSRIVEWFLQMALENPVYRNDINMLENVFRNNFAQIVFEDDITDEDIDIFLKELYNAVKLILETPLLNDYSIHTRKRIAVGLLNRRGGICSAGQTMFSYDESFRAFPCHRMTTNEVRHPLLSLDEENGHKPDWSGYKLYQDVARGHVMYGAFYDNHDFQGGAYFVNWCPVTNMEVSGDPFYLPPKHNVLIAELQRFVPQLAEYFDLNLAM</sequence>
<dbReference type="InterPro" id="IPR023867">
    <property type="entry name" value="Sulphatase_maturase_rSAM"/>
</dbReference>
<dbReference type="SFLD" id="SFLDS00029">
    <property type="entry name" value="Radical_SAM"/>
    <property type="match status" value="1"/>
</dbReference>
<dbReference type="InterPro" id="IPR013785">
    <property type="entry name" value="Aldolase_TIM"/>
</dbReference>
<evidence type="ECO:0000256" key="6">
    <source>
        <dbReference type="ARBA" id="ARBA00023014"/>
    </source>
</evidence>
<reference evidence="9" key="2">
    <citation type="journal article" date="2021" name="PeerJ">
        <title>Extensive microbial diversity within the chicken gut microbiome revealed by metagenomics and culture.</title>
        <authorList>
            <person name="Gilroy R."/>
            <person name="Ravi A."/>
            <person name="Getino M."/>
            <person name="Pursley I."/>
            <person name="Horton D.L."/>
            <person name="Alikhan N.F."/>
            <person name="Baker D."/>
            <person name="Gharbi K."/>
            <person name="Hall N."/>
            <person name="Watson M."/>
            <person name="Adriaenssens E.M."/>
            <person name="Foster-Nyarko E."/>
            <person name="Jarju S."/>
            <person name="Secka A."/>
            <person name="Antonio M."/>
            <person name="Oren A."/>
            <person name="Chaudhuri R.R."/>
            <person name="La Ragione R."/>
            <person name="Hildebrand F."/>
            <person name="Pallen M.J."/>
        </authorList>
    </citation>
    <scope>NUCLEOTIDE SEQUENCE</scope>
    <source>
        <strain evidence="9">11167</strain>
    </source>
</reference>
<dbReference type="SUPFAM" id="SSF102114">
    <property type="entry name" value="Radical SAM enzymes"/>
    <property type="match status" value="1"/>
</dbReference>
<keyword evidence="3" id="KW-0949">S-adenosyl-L-methionine</keyword>
<dbReference type="InterPro" id="IPR000385">
    <property type="entry name" value="MoaA_NifB_PqqE_Fe-S-bd_CS"/>
</dbReference>
<comment type="similarity">
    <text evidence="7">Belongs to the radical SAM superfamily. Anaerobic sulfatase-maturating enzyme family.</text>
</comment>
<gene>
    <name evidence="9" type="ORF">IAC42_02580</name>
</gene>
<name>A0A9D9H984_9SPIR</name>
<evidence type="ECO:0000259" key="8">
    <source>
        <dbReference type="PROSITE" id="PS51918"/>
    </source>
</evidence>
<accession>A0A9D9H984</accession>
<dbReference type="PANTHER" id="PTHR43273:SF3">
    <property type="entry name" value="ANAEROBIC SULFATASE-MATURATING ENZYME HOMOLOG ASLB-RELATED"/>
    <property type="match status" value="1"/>
</dbReference>
<feature type="domain" description="Radical SAM core" evidence="8">
    <location>
        <begin position="4"/>
        <end position="238"/>
    </location>
</feature>
<keyword evidence="5" id="KW-0408">Iron</keyword>
<dbReference type="PANTHER" id="PTHR43273">
    <property type="entry name" value="ANAEROBIC SULFATASE-MATURATING ENZYME HOMOLOG ASLB-RELATED"/>
    <property type="match status" value="1"/>
</dbReference>
<evidence type="ECO:0000256" key="1">
    <source>
        <dbReference type="ARBA" id="ARBA00001966"/>
    </source>
</evidence>